<protein>
    <submittedName>
        <fullName evidence="2">N-acetyltransferase</fullName>
    </submittedName>
</protein>
<dbReference type="GO" id="GO:0016747">
    <property type="term" value="F:acyltransferase activity, transferring groups other than amino-acyl groups"/>
    <property type="evidence" value="ECO:0007669"/>
    <property type="project" value="InterPro"/>
</dbReference>
<dbReference type="InterPro" id="IPR016181">
    <property type="entry name" value="Acyl_CoA_acyltransferase"/>
</dbReference>
<dbReference type="OrthoDB" id="9801656at2"/>
<keyword evidence="2" id="KW-0808">Transferase</keyword>
<accession>A0A3D8K4Y4</accession>
<keyword evidence="3" id="KW-1185">Reference proteome</keyword>
<dbReference type="InterPro" id="IPR000182">
    <property type="entry name" value="GNAT_dom"/>
</dbReference>
<dbReference type="PANTHER" id="PTHR43792">
    <property type="entry name" value="GNAT FAMILY, PUTATIVE (AFU_ORTHOLOGUE AFUA_3G00765)-RELATED-RELATED"/>
    <property type="match status" value="1"/>
</dbReference>
<evidence type="ECO:0000313" key="2">
    <source>
        <dbReference type="EMBL" id="RDV00494.1"/>
    </source>
</evidence>
<name>A0A3D8K4Y4_9BURK</name>
<gene>
    <name evidence="2" type="ORF">DWV00_01550</name>
</gene>
<dbReference type="AlphaFoldDB" id="A0A3D8K4Y4"/>
<reference evidence="2 3" key="1">
    <citation type="submission" date="2018-08" db="EMBL/GenBank/DDBJ databases">
        <title>Paraburkholderia sp. DHOM06 isolated from forest soil.</title>
        <authorList>
            <person name="Gao Z.-H."/>
            <person name="Qiu L.-H."/>
        </authorList>
    </citation>
    <scope>NUCLEOTIDE SEQUENCE [LARGE SCALE GENOMIC DNA]</scope>
    <source>
        <strain evidence="2 3">DHOM06</strain>
    </source>
</reference>
<dbReference type="Proteomes" id="UP000256838">
    <property type="component" value="Unassembled WGS sequence"/>
</dbReference>
<dbReference type="RefSeq" id="WP_115531763.1">
    <property type="nucleotide sequence ID" value="NZ_QRGA01000001.1"/>
</dbReference>
<dbReference type="EMBL" id="QRGA01000001">
    <property type="protein sequence ID" value="RDV00494.1"/>
    <property type="molecule type" value="Genomic_DNA"/>
</dbReference>
<sequence length="182" mass="20619">MPLDDPSTLLTDRLKLRPLRPEDAAALFAMYSDAEFMRYWSFPVMTRFEEAVDYLARRIQGSATETEIVWAIELAATYEMIGTCCLFNADPSSKRAELGFGLHRPFWGKGYMSEAARAAVDCGFDVLQLRRIEAEIDPRNTASARLLERLGFVKEGLLRERWIIDGEIADGAIYGLLRTDRG</sequence>
<organism evidence="2 3">
    <name type="scientific">Trinickia dinghuensis</name>
    <dbReference type="NCBI Taxonomy" id="2291023"/>
    <lineage>
        <taxon>Bacteria</taxon>
        <taxon>Pseudomonadati</taxon>
        <taxon>Pseudomonadota</taxon>
        <taxon>Betaproteobacteria</taxon>
        <taxon>Burkholderiales</taxon>
        <taxon>Burkholderiaceae</taxon>
        <taxon>Trinickia</taxon>
    </lineage>
</organism>
<proteinExistence type="predicted"/>
<evidence type="ECO:0000259" key="1">
    <source>
        <dbReference type="PROSITE" id="PS51186"/>
    </source>
</evidence>
<comment type="caution">
    <text evidence="2">The sequence shown here is derived from an EMBL/GenBank/DDBJ whole genome shotgun (WGS) entry which is preliminary data.</text>
</comment>
<feature type="domain" description="N-acetyltransferase" evidence="1">
    <location>
        <begin position="14"/>
        <end position="180"/>
    </location>
</feature>
<dbReference type="Pfam" id="PF13302">
    <property type="entry name" value="Acetyltransf_3"/>
    <property type="match status" value="1"/>
</dbReference>
<dbReference type="PROSITE" id="PS51186">
    <property type="entry name" value="GNAT"/>
    <property type="match status" value="1"/>
</dbReference>
<dbReference type="SUPFAM" id="SSF55729">
    <property type="entry name" value="Acyl-CoA N-acyltransferases (Nat)"/>
    <property type="match status" value="1"/>
</dbReference>
<evidence type="ECO:0000313" key="3">
    <source>
        <dbReference type="Proteomes" id="UP000256838"/>
    </source>
</evidence>
<dbReference type="Gene3D" id="3.40.630.30">
    <property type="match status" value="1"/>
</dbReference>
<dbReference type="InterPro" id="IPR051531">
    <property type="entry name" value="N-acetyltransferase"/>
</dbReference>